<sequence length="72" mass="7692">MGAGVPAKGRKAAPVHFCPQTGLERRYTLHPDRYGQHEASACSIATCATSSVAWNSAANSSASRYRSPPSWK</sequence>
<dbReference type="AlphaFoldDB" id="A0A2N1IRR0"/>
<protein>
    <submittedName>
        <fullName evidence="1">Uncharacterized protein</fullName>
    </submittedName>
</protein>
<proteinExistence type="predicted"/>
<comment type="caution">
    <text evidence="1">The sequence shown here is derived from an EMBL/GenBank/DDBJ whole genome shotgun (WGS) entry which is preliminary data.</text>
</comment>
<accession>A0A2N1IRR0</accession>
<name>A0A2N1IRR0_9PSED</name>
<evidence type="ECO:0000313" key="1">
    <source>
        <dbReference type="EMBL" id="PKI22248.1"/>
    </source>
</evidence>
<evidence type="ECO:0000313" key="2">
    <source>
        <dbReference type="Proteomes" id="UP000233399"/>
    </source>
</evidence>
<gene>
    <name evidence="1" type="ORF">CXB65_15370</name>
</gene>
<organism evidence="1 2">
    <name type="scientific">Pseudomonas monteilii</name>
    <dbReference type="NCBI Taxonomy" id="76759"/>
    <lineage>
        <taxon>Bacteria</taxon>
        <taxon>Pseudomonadati</taxon>
        <taxon>Pseudomonadota</taxon>
        <taxon>Gammaproteobacteria</taxon>
        <taxon>Pseudomonadales</taxon>
        <taxon>Pseudomonadaceae</taxon>
        <taxon>Pseudomonas</taxon>
    </lineage>
</organism>
<dbReference type="Proteomes" id="UP000233399">
    <property type="component" value="Unassembled WGS sequence"/>
</dbReference>
<reference evidence="1 2" key="1">
    <citation type="submission" date="2017-12" db="EMBL/GenBank/DDBJ databases">
        <title>Isolation and characterization of an aerobic denitrifying Pseudomonas monteilii CY06 from aquaculture ponds.</title>
        <authorList>
            <person name="Ma Q."/>
            <person name="Cai Y."/>
            <person name="He Z."/>
        </authorList>
    </citation>
    <scope>NUCLEOTIDE SEQUENCE [LARGE SCALE GENOMIC DNA]</scope>
    <source>
        <strain evidence="1 2">CY06</strain>
    </source>
</reference>
<dbReference type="EMBL" id="PJCG01000022">
    <property type="protein sequence ID" value="PKI22248.1"/>
    <property type="molecule type" value="Genomic_DNA"/>
</dbReference>